<organism evidence="2 3">
    <name type="scientific">Galerina marginata (strain CBS 339.88)</name>
    <dbReference type="NCBI Taxonomy" id="685588"/>
    <lineage>
        <taxon>Eukaryota</taxon>
        <taxon>Fungi</taxon>
        <taxon>Dikarya</taxon>
        <taxon>Basidiomycota</taxon>
        <taxon>Agaricomycotina</taxon>
        <taxon>Agaricomycetes</taxon>
        <taxon>Agaricomycetidae</taxon>
        <taxon>Agaricales</taxon>
        <taxon>Agaricineae</taxon>
        <taxon>Strophariaceae</taxon>
        <taxon>Galerina</taxon>
    </lineage>
</organism>
<feature type="region of interest" description="Disordered" evidence="1">
    <location>
        <begin position="46"/>
        <end position="77"/>
    </location>
</feature>
<proteinExistence type="predicted"/>
<gene>
    <name evidence="2" type="ORF">GALMADRAFT_813006</name>
</gene>
<reference evidence="3" key="1">
    <citation type="journal article" date="2014" name="Proc. Natl. Acad. Sci. U.S.A.">
        <title>Extensive sampling of basidiomycete genomes demonstrates inadequacy of the white-rot/brown-rot paradigm for wood decay fungi.</title>
        <authorList>
            <person name="Riley R."/>
            <person name="Salamov A.A."/>
            <person name="Brown D.W."/>
            <person name="Nagy L.G."/>
            <person name="Floudas D."/>
            <person name="Held B.W."/>
            <person name="Levasseur A."/>
            <person name="Lombard V."/>
            <person name="Morin E."/>
            <person name="Otillar R."/>
            <person name="Lindquist E.A."/>
            <person name="Sun H."/>
            <person name="LaButti K.M."/>
            <person name="Schmutz J."/>
            <person name="Jabbour D."/>
            <person name="Luo H."/>
            <person name="Baker S.E."/>
            <person name="Pisabarro A.G."/>
            <person name="Walton J.D."/>
            <person name="Blanchette R.A."/>
            <person name="Henrissat B."/>
            <person name="Martin F."/>
            <person name="Cullen D."/>
            <person name="Hibbett D.S."/>
            <person name="Grigoriev I.V."/>
        </authorList>
    </citation>
    <scope>NUCLEOTIDE SEQUENCE [LARGE SCALE GENOMIC DNA]</scope>
    <source>
        <strain evidence="3">CBS 339.88</strain>
    </source>
</reference>
<dbReference type="HOGENOM" id="CLU_2638224_0_0_1"/>
<keyword evidence="3" id="KW-1185">Reference proteome</keyword>
<accession>A0A067SVW3</accession>
<name>A0A067SVW3_GALM3</name>
<protein>
    <submittedName>
        <fullName evidence="2">Uncharacterized protein</fullName>
    </submittedName>
</protein>
<evidence type="ECO:0000313" key="3">
    <source>
        <dbReference type="Proteomes" id="UP000027222"/>
    </source>
</evidence>
<dbReference type="EMBL" id="KL142395">
    <property type="protein sequence ID" value="KDR70903.1"/>
    <property type="molecule type" value="Genomic_DNA"/>
</dbReference>
<evidence type="ECO:0000313" key="2">
    <source>
        <dbReference type="EMBL" id="KDR70903.1"/>
    </source>
</evidence>
<sequence length="77" mass="8369">MRLHHDDIYPKQISKLGVEMKKNKKKDLGTVARSSQISMYPSVTAASLNQSGSGEKDNKNQGKPGPSLDHCASVSRS</sequence>
<dbReference type="AlphaFoldDB" id="A0A067SVW3"/>
<evidence type="ECO:0000256" key="1">
    <source>
        <dbReference type="SAM" id="MobiDB-lite"/>
    </source>
</evidence>
<dbReference type="Proteomes" id="UP000027222">
    <property type="component" value="Unassembled WGS sequence"/>
</dbReference>